<dbReference type="NCBIfam" id="TIGR01842">
    <property type="entry name" value="type_I_sec_PrtD"/>
    <property type="match status" value="1"/>
</dbReference>
<dbReference type="PROSITE" id="PS00211">
    <property type="entry name" value="ABC_TRANSPORTER_1"/>
    <property type="match status" value="1"/>
</dbReference>
<dbReference type="Proteomes" id="UP000036426">
    <property type="component" value="Unassembled WGS sequence"/>
</dbReference>
<evidence type="ECO:0000313" key="11">
    <source>
        <dbReference type="Proteomes" id="UP000036426"/>
    </source>
</evidence>
<organism evidence="10 11">
    <name type="scientific">Photobacterium aphoticum</name>
    <dbReference type="NCBI Taxonomy" id="754436"/>
    <lineage>
        <taxon>Bacteria</taxon>
        <taxon>Pseudomonadati</taxon>
        <taxon>Pseudomonadota</taxon>
        <taxon>Gammaproteobacteria</taxon>
        <taxon>Vibrionales</taxon>
        <taxon>Vibrionaceae</taxon>
        <taxon>Photobacterium</taxon>
    </lineage>
</organism>
<accession>A0A0J1GTQ6</accession>
<evidence type="ECO:0000259" key="9">
    <source>
        <dbReference type="PROSITE" id="PS50929"/>
    </source>
</evidence>
<keyword evidence="4 10" id="KW-0067">ATP-binding</keyword>
<dbReference type="OrthoDB" id="9806127at2"/>
<dbReference type="Pfam" id="PF00664">
    <property type="entry name" value="ABC_membrane"/>
    <property type="match status" value="1"/>
</dbReference>
<dbReference type="GO" id="GO:0005886">
    <property type="term" value="C:plasma membrane"/>
    <property type="evidence" value="ECO:0007669"/>
    <property type="project" value="UniProtKB-SubCell"/>
</dbReference>
<dbReference type="InterPro" id="IPR010128">
    <property type="entry name" value="ATPase_T1SS_PrtD-like"/>
</dbReference>
<dbReference type="InterPro" id="IPR017871">
    <property type="entry name" value="ABC_transporter-like_CS"/>
</dbReference>
<dbReference type="PROSITE" id="PS50929">
    <property type="entry name" value="ABC_TM1F"/>
    <property type="match status" value="1"/>
</dbReference>
<dbReference type="SUPFAM" id="SSF52540">
    <property type="entry name" value="P-loop containing nucleoside triphosphate hydrolases"/>
    <property type="match status" value="1"/>
</dbReference>
<keyword evidence="2 7" id="KW-0812">Transmembrane</keyword>
<dbReference type="GO" id="GO:0016887">
    <property type="term" value="F:ATP hydrolysis activity"/>
    <property type="evidence" value="ECO:0007669"/>
    <property type="project" value="InterPro"/>
</dbReference>
<dbReference type="PANTHER" id="PTHR24221:SF248">
    <property type="entry name" value="ABC TRANSPORTER TRANSMEMBRANE REGION"/>
    <property type="match status" value="1"/>
</dbReference>
<dbReference type="InterPro" id="IPR036640">
    <property type="entry name" value="ABC1_TM_sf"/>
</dbReference>
<evidence type="ECO:0000256" key="6">
    <source>
        <dbReference type="ARBA" id="ARBA00023136"/>
    </source>
</evidence>
<comment type="subcellular location">
    <subcellularLocation>
        <location evidence="1">Cell membrane</location>
        <topology evidence="1">Multi-pass membrane protein</topology>
    </subcellularLocation>
</comment>
<dbReference type="PANTHER" id="PTHR24221">
    <property type="entry name" value="ATP-BINDING CASSETTE SUB-FAMILY B"/>
    <property type="match status" value="1"/>
</dbReference>
<dbReference type="PROSITE" id="PS50893">
    <property type="entry name" value="ABC_TRANSPORTER_2"/>
    <property type="match status" value="1"/>
</dbReference>
<feature type="transmembrane region" description="Helical" evidence="7">
    <location>
        <begin position="58"/>
        <end position="78"/>
    </location>
</feature>
<keyword evidence="6 7" id="KW-0472">Membrane</keyword>
<feature type="domain" description="ABC transmembrane type-1" evidence="9">
    <location>
        <begin position="25"/>
        <end position="301"/>
    </location>
</feature>
<feature type="transmembrane region" description="Helical" evidence="7">
    <location>
        <begin position="129"/>
        <end position="151"/>
    </location>
</feature>
<dbReference type="GO" id="GO:0030256">
    <property type="term" value="C:type I protein secretion system complex"/>
    <property type="evidence" value="ECO:0007669"/>
    <property type="project" value="InterPro"/>
</dbReference>
<sequence length="587" mass="63830">MDTWSGILGDQTYISAIKDCKRDIFFVALFSLAINFLVLSLPIYSLQLFDRVLGSGSLDTLVALFVIVVGLLTAQAVIEHVRTLLLQRSGLKLDVALNAKLLADSIRHSSQKNRIEKQGLQDLTELRQLLVTPSTSAIFDLPWVPLFLLILFLLHPYIWLVACIGSALFCVLAVAMLYTAKDKTEAVKVQSNKTSMELNDFLRNAPTLSAMGMADSIGRLWSQRNTQLLNMQWALNAKTGQLLAVSRYFRALLQAVILTVGVVLVLQNALGAGAIIASSIIMARVLSPFEQAVTGWKTWLSAYRAYQRLKAYPVQQMPDNKTTLPAPKGELLLHNVGLRFQHRNEPVLQNISFKLGAGNALAIMGNSGSGKSTLAALIMGIHKPTMGSIKIDGAAIELWPEAQFGQSIGYLPQEVGLLAGTVGENICRFSGAEAKDIVHAARLACIHELIISLPQGYDTYLGEGGIQLSGGQKQRIGLARAIFSNPSVLVLDEPNSNLDPEGEVALAIVLQYCKEHAITVIMISHRPGFLRQMDWVIVLKDGKIEKAGTCDQFLGNVTEVVGDLPAVNTGSTKQRAVSAKKKDATHG</sequence>
<reference evidence="10 11" key="1">
    <citation type="submission" date="2015-05" db="EMBL/GenBank/DDBJ databases">
        <title>Photobacterium galathea sp. nov.</title>
        <authorList>
            <person name="Machado H."/>
            <person name="Gram L."/>
        </authorList>
    </citation>
    <scope>NUCLEOTIDE SEQUENCE [LARGE SCALE GENOMIC DNA]</scope>
    <source>
        <strain evidence="10 11">DSM 25995</strain>
    </source>
</reference>
<dbReference type="GO" id="GO:0140359">
    <property type="term" value="F:ABC-type transporter activity"/>
    <property type="evidence" value="ECO:0007669"/>
    <property type="project" value="InterPro"/>
</dbReference>
<dbReference type="SUPFAM" id="SSF90123">
    <property type="entry name" value="ABC transporter transmembrane region"/>
    <property type="match status" value="1"/>
</dbReference>
<keyword evidence="11" id="KW-1185">Reference proteome</keyword>
<feature type="transmembrane region" description="Helical" evidence="7">
    <location>
        <begin position="24"/>
        <end position="46"/>
    </location>
</feature>
<dbReference type="Pfam" id="PF00005">
    <property type="entry name" value="ABC_tran"/>
    <property type="match status" value="1"/>
</dbReference>
<dbReference type="InterPro" id="IPR011527">
    <property type="entry name" value="ABC1_TM_dom"/>
</dbReference>
<evidence type="ECO:0000256" key="7">
    <source>
        <dbReference type="SAM" id="Phobius"/>
    </source>
</evidence>
<dbReference type="GO" id="GO:0005524">
    <property type="term" value="F:ATP binding"/>
    <property type="evidence" value="ECO:0007669"/>
    <property type="project" value="UniProtKB-KW"/>
</dbReference>
<dbReference type="PATRIC" id="fig|754436.4.peg.203"/>
<proteinExistence type="predicted"/>
<dbReference type="InterPro" id="IPR039421">
    <property type="entry name" value="Type_1_exporter"/>
</dbReference>
<protein>
    <submittedName>
        <fullName evidence="10">ABC transporter ATP-binding protein</fullName>
    </submittedName>
</protein>
<dbReference type="InterPro" id="IPR003439">
    <property type="entry name" value="ABC_transporter-like_ATP-bd"/>
</dbReference>
<evidence type="ECO:0000256" key="3">
    <source>
        <dbReference type="ARBA" id="ARBA00022741"/>
    </source>
</evidence>
<evidence type="ECO:0000256" key="4">
    <source>
        <dbReference type="ARBA" id="ARBA00022840"/>
    </source>
</evidence>
<evidence type="ECO:0000256" key="1">
    <source>
        <dbReference type="ARBA" id="ARBA00004651"/>
    </source>
</evidence>
<dbReference type="SMART" id="SM00382">
    <property type="entry name" value="AAA"/>
    <property type="match status" value="1"/>
</dbReference>
<keyword evidence="5 7" id="KW-1133">Transmembrane helix</keyword>
<dbReference type="EMBL" id="LDOV01000001">
    <property type="protein sequence ID" value="KLV03120.1"/>
    <property type="molecule type" value="Genomic_DNA"/>
</dbReference>
<feature type="domain" description="ABC transporter" evidence="8">
    <location>
        <begin position="333"/>
        <end position="566"/>
    </location>
</feature>
<evidence type="ECO:0000313" key="10">
    <source>
        <dbReference type="EMBL" id="KLV03120.1"/>
    </source>
</evidence>
<keyword evidence="3" id="KW-0547">Nucleotide-binding</keyword>
<dbReference type="InterPro" id="IPR027417">
    <property type="entry name" value="P-loop_NTPase"/>
</dbReference>
<evidence type="ECO:0000256" key="2">
    <source>
        <dbReference type="ARBA" id="ARBA00022692"/>
    </source>
</evidence>
<dbReference type="InterPro" id="IPR003593">
    <property type="entry name" value="AAA+_ATPase"/>
</dbReference>
<evidence type="ECO:0000259" key="8">
    <source>
        <dbReference type="PROSITE" id="PS50893"/>
    </source>
</evidence>
<name>A0A0J1GTQ6_9GAMM</name>
<dbReference type="GO" id="GO:0034040">
    <property type="term" value="F:ATPase-coupled lipid transmembrane transporter activity"/>
    <property type="evidence" value="ECO:0007669"/>
    <property type="project" value="TreeGrafter"/>
</dbReference>
<dbReference type="RefSeq" id="WP_047872465.1">
    <property type="nucleotide sequence ID" value="NZ_BMYC01000011.1"/>
</dbReference>
<feature type="transmembrane region" description="Helical" evidence="7">
    <location>
        <begin position="157"/>
        <end position="178"/>
    </location>
</feature>
<gene>
    <name evidence="10" type="ORF">ABT58_00960</name>
</gene>
<evidence type="ECO:0000256" key="5">
    <source>
        <dbReference type="ARBA" id="ARBA00022989"/>
    </source>
</evidence>
<dbReference type="Gene3D" id="1.20.1560.10">
    <property type="entry name" value="ABC transporter type 1, transmembrane domain"/>
    <property type="match status" value="1"/>
</dbReference>
<dbReference type="AlphaFoldDB" id="A0A0J1GTQ6"/>
<dbReference type="GO" id="GO:0030253">
    <property type="term" value="P:protein secretion by the type I secretion system"/>
    <property type="evidence" value="ECO:0007669"/>
    <property type="project" value="InterPro"/>
</dbReference>
<feature type="transmembrane region" description="Helical" evidence="7">
    <location>
        <begin position="256"/>
        <end position="282"/>
    </location>
</feature>
<comment type="caution">
    <text evidence="10">The sequence shown here is derived from an EMBL/GenBank/DDBJ whole genome shotgun (WGS) entry which is preliminary data.</text>
</comment>
<dbReference type="Gene3D" id="3.40.50.300">
    <property type="entry name" value="P-loop containing nucleotide triphosphate hydrolases"/>
    <property type="match status" value="1"/>
</dbReference>